<evidence type="ECO:0000313" key="2">
    <source>
        <dbReference type="EMBL" id="KDE06574.1"/>
    </source>
</evidence>
<dbReference type="EMBL" id="GL541669">
    <property type="protein sequence ID" value="KDE06574.1"/>
    <property type="molecule type" value="Genomic_DNA"/>
</dbReference>
<reference evidence="4" key="1">
    <citation type="submission" date="2010-11" db="EMBL/GenBank/DDBJ databases">
        <title>The genome sequence of Microbotryum violaceum strain p1A1 Lamole.</title>
        <authorList>
            <person name="Cuomo C."/>
            <person name="Perlin M."/>
            <person name="Young S.K."/>
            <person name="Zeng Q."/>
            <person name="Gargeya S."/>
            <person name="Alvarado L."/>
            <person name="Berlin A."/>
            <person name="Chapman S.B."/>
            <person name="Chen Z."/>
            <person name="Freedman E."/>
            <person name="Gellesch M."/>
            <person name="Goldberg J."/>
            <person name="Griggs A."/>
            <person name="Gujja S."/>
            <person name="Heilman E."/>
            <person name="Heiman D."/>
            <person name="Howarth C."/>
            <person name="Mehta T."/>
            <person name="Neiman D."/>
            <person name="Pearson M."/>
            <person name="Roberts A."/>
            <person name="Saif S."/>
            <person name="Shea T."/>
            <person name="Shenoy N."/>
            <person name="Sisk P."/>
            <person name="Stolte C."/>
            <person name="Sykes S."/>
            <person name="White J."/>
            <person name="Yandava C."/>
            <person name="Haas B."/>
            <person name="Nusbaum C."/>
            <person name="Birren B."/>
        </authorList>
    </citation>
    <scope>NUCLEOTIDE SEQUENCE [LARGE SCALE GENOMIC DNA]</scope>
    <source>
        <strain evidence="4">p1A1 Lamole</strain>
    </source>
</reference>
<reference evidence="3" key="4">
    <citation type="submission" date="2015-06" db="UniProtKB">
        <authorList>
            <consortium name="EnsemblFungi"/>
        </authorList>
    </citation>
    <scope>IDENTIFICATION</scope>
</reference>
<feature type="compositionally biased region" description="Polar residues" evidence="1">
    <location>
        <begin position="209"/>
        <end position="220"/>
    </location>
</feature>
<dbReference type="EMBL" id="AEIJ01000284">
    <property type="status" value="NOT_ANNOTATED_CDS"/>
    <property type="molecule type" value="Genomic_DNA"/>
</dbReference>
<dbReference type="InParanoid" id="U5H731"/>
<evidence type="ECO:0000256" key="1">
    <source>
        <dbReference type="SAM" id="MobiDB-lite"/>
    </source>
</evidence>
<gene>
    <name evidence="2" type="ORF">MVLG_03071</name>
</gene>
<evidence type="ECO:0000313" key="4">
    <source>
        <dbReference type="Proteomes" id="UP000017200"/>
    </source>
</evidence>
<accession>U5H731</accession>
<keyword evidence="4" id="KW-1185">Reference proteome</keyword>
<feature type="compositionally biased region" description="Polar residues" evidence="1">
    <location>
        <begin position="101"/>
        <end position="119"/>
    </location>
</feature>
<sequence length="301" mass="33891">MATYSYNDRKAEALQAARTLRTLKFARSCDLASVLASNKRRLLARERAILRPNDPQSQSELPKKRRESIGPIRTTCTSTHQYDRKPLQPPADLKPSVLEQAPSTPSSLGPVRTQSKSNRTVEGVVHVGRQVYIVERATKVTISTVRRVVSVPPVGTREWEVLKPYLVPRRQEKGEGMTGTAEGTVKDEVKVEGECEMKDGTGVERDAKNSTPMPISNPSHLTFRFPDPSAHTQRQHCTRAPPLQAPTPRRRSSLASAYERFLRETIPSPREFQQHRTNSSVPQSAPLCWRRGKRIRPLTLF</sequence>
<dbReference type="EnsemblFungi" id="MVLG_03071T0">
    <property type="protein sequence ID" value="MVLG_03071T0"/>
    <property type="gene ID" value="MVLG_03071"/>
</dbReference>
<feature type="region of interest" description="Disordered" evidence="1">
    <location>
        <begin position="201"/>
        <end position="220"/>
    </location>
</feature>
<proteinExistence type="predicted"/>
<feature type="region of interest" description="Disordered" evidence="1">
    <location>
        <begin position="50"/>
        <end position="119"/>
    </location>
</feature>
<reference evidence="2" key="2">
    <citation type="submission" date="2010-11" db="EMBL/GenBank/DDBJ databases">
        <authorList>
            <consortium name="The Broad Institute Genome Sequencing Platform"/>
            <person name="Earl A."/>
            <person name="Ward D."/>
            <person name="Feldgarden M."/>
            <person name="Gevers D."/>
            <person name="Butler R."/>
            <person name="Young S.K."/>
            <person name="Zeng Q."/>
            <person name="Gargeya S."/>
            <person name="Fitzgerald M."/>
            <person name="Haas B."/>
            <person name="Abouelleil A."/>
            <person name="Alvarado L."/>
            <person name="Arachchi H.M."/>
            <person name="Berlin A."/>
            <person name="Brown A."/>
            <person name="Chapman S.B."/>
            <person name="Chen Z."/>
            <person name="Dunbar C."/>
            <person name="Freedman E."/>
            <person name="Gearin G."/>
            <person name="Gellesch M."/>
            <person name="Goldberg J."/>
            <person name="Griggs A."/>
            <person name="Gujja S."/>
            <person name="Heilman E."/>
            <person name="Heiman D."/>
            <person name="Howarth C."/>
            <person name="Larson L."/>
            <person name="Lui A."/>
            <person name="MacDonald P.J.P."/>
            <person name="Mehta T."/>
            <person name="Montmayeur A."/>
            <person name="Murphy C."/>
            <person name="Neiman D."/>
            <person name="Pearson M."/>
            <person name="Priest M."/>
            <person name="Roberts A."/>
            <person name="Saif S."/>
            <person name="Shea T."/>
            <person name="Shenoy N."/>
            <person name="Sisk P."/>
            <person name="Stolte C."/>
            <person name="Sykes S."/>
            <person name="White J."/>
            <person name="Yandava C."/>
            <person name="Wortman J."/>
            <person name="Nusbaum C."/>
            <person name="Birren B."/>
        </authorList>
    </citation>
    <scope>NUCLEOTIDE SEQUENCE</scope>
    <source>
        <strain evidence="2">P1A1 Lamole</strain>
    </source>
</reference>
<organism evidence="2">
    <name type="scientific">Microbotryum lychnidis-dioicae (strain p1A1 Lamole / MvSl-1064)</name>
    <name type="common">Anther smut fungus</name>
    <dbReference type="NCBI Taxonomy" id="683840"/>
    <lineage>
        <taxon>Eukaryota</taxon>
        <taxon>Fungi</taxon>
        <taxon>Dikarya</taxon>
        <taxon>Basidiomycota</taxon>
        <taxon>Pucciniomycotina</taxon>
        <taxon>Microbotryomycetes</taxon>
        <taxon>Microbotryales</taxon>
        <taxon>Microbotryaceae</taxon>
        <taxon>Microbotryum</taxon>
    </lineage>
</organism>
<reference evidence="2 4" key="3">
    <citation type="journal article" date="2015" name="BMC Genomics">
        <title>Sex and parasites: genomic and transcriptomic analysis of Microbotryum lychnidis-dioicae, the biotrophic and plant-castrating anther smut fungus.</title>
        <authorList>
            <person name="Perlin M.H."/>
            <person name="Amselem J."/>
            <person name="Fontanillas E."/>
            <person name="Toh S.S."/>
            <person name="Chen Z."/>
            <person name="Goldberg J."/>
            <person name="Duplessis S."/>
            <person name="Henrissat B."/>
            <person name="Young S."/>
            <person name="Zeng Q."/>
            <person name="Aguileta G."/>
            <person name="Petit E."/>
            <person name="Badouin H."/>
            <person name="Andrews J."/>
            <person name="Razeeq D."/>
            <person name="Gabaldon T."/>
            <person name="Quesneville H."/>
            <person name="Giraud T."/>
            <person name="Hood M.E."/>
            <person name="Schultz D.J."/>
            <person name="Cuomo C.A."/>
        </authorList>
    </citation>
    <scope>NUCLEOTIDE SEQUENCE [LARGE SCALE GENOMIC DNA]</scope>
    <source>
        <strain evidence="2">P1A1 Lamole</strain>
        <strain evidence="4">p1A1 Lamole</strain>
    </source>
</reference>
<dbReference type="Proteomes" id="UP000017200">
    <property type="component" value="Unassembled WGS sequence"/>
</dbReference>
<feature type="region of interest" description="Disordered" evidence="1">
    <location>
        <begin position="228"/>
        <end position="253"/>
    </location>
</feature>
<protein>
    <submittedName>
        <fullName evidence="2 3">Uncharacterized protein</fullName>
    </submittedName>
</protein>
<dbReference type="AlphaFoldDB" id="U5H731"/>
<evidence type="ECO:0000313" key="3">
    <source>
        <dbReference type="EnsemblFungi" id="MVLG_03071T0"/>
    </source>
</evidence>
<name>U5H731_USTV1</name>
<dbReference type="OrthoDB" id="2536146at2759"/>
<dbReference type="HOGENOM" id="CLU_925001_0_0_1"/>